<dbReference type="Proteomes" id="UP001549921">
    <property type="component" value="Unassembled WGS sequence"/>
</dbReference>
<sequence>MNILENIYSKSVTENERNLRFWEDYLNNLKSLDFNKFAEKLTVPILVPIGSRILFRGELKHTNEITVAMGADYFAKCSIAQAEILRQHRIKDAQAKVDMYRKEKDYLENQLIFRKQNILDSVGQEIVEEYTEEQEKEWRKKHRQNVRQYKTQNKNKVDNKDEITDEELWNRLEELELQEELENELLSMNKEEEISKNDKTQSTFIIQDEEVINPVKTEIQESKAEVEKVKENKPVVSKLDLLQKVIDRQNELEERLQELKQKERSRSKTETDLISGLDEMEQLDELEDEMDRLDDIIEGEDVDSDDGEITKSPAQLIKRSVSFADEDESETLEITFKHSDVPPSTEPYDSNKGIQKPSDIYSAYENLFSSETTSILKKSKYSDDDDVEMSTSKIEKPPKVTFMQTDEEEDTQNVNKTIVVGDIVERTDPNGNMVEISEARPTSLFKKKRMQKKN</sequence>
<organism evidence="6 7">
    <name type="scientific">Loxostege sticticalis</name>
    <name type="common">Beet webworm moth</name>
    <dbReference type="NCBI Taxonomy" id="481309"/>
    <lineage>
        <taxon>Eukaryota</taxon>
        <taxon>Metazoa</taxon>
        <taxon>Ecdysozoa</taxon>
        <taxon>Arthropoda</taxon>
        <taxon>Hexapoda</taxon>
        <taxon>Insecta</taxon>
        <taxon>Pterygota</taxon>
        <taxon>Neoptera</taxon>
        <taxon>Endopterygota</taxon>
        <taxon>Lepidoptera</taxon>
        <taxon>Glossata</taxon>
        <taxon>Ditrysia</taxon>
        <taxon>Pyraloidea</taxon>
        <taxon>Crambidae</taxon>
        <taxon>Pyraustinae</taxon>
        <taxon>Loxostege</taxon>
    </lineage>
</organism>
<keyword evidence="2" id="KW-0539">Nucleus</keyword>
<accession>A0ABD0TQE0</accession>
<evidence type="ECO:0000256" key="1">
    <source>
        <dbReference type="ARBA" id="ARBA00004123"/>
    </source>
</evidence>
<dbReference type="PANTHER" id="PTHR15111:SF0">
    <property type="entry name" value="UNCONVENTIONAL PREFOLDIN RPB5 INTERACTOR 1"/>
    <property type="match status" value="1"/>
</dbReference>
<protein>
    <recommendedName>
        <fullName evidence="8">Unconventional prefoldin RPB5 interactor</fullName>
    </recommendedName>
</protein>
<dbReference type="Gene3D" id="1.10.287.370">
    <property type="match status" value="1"/>
</dbReference>
<feature type="coiled-coil region" evidence="4">
    <location>
        <begin position="146"/>
        <end position="198"/>
    </location>
</feature>
<dbReference type="InterPro" id="IPR009053">
    <property type="entry name" value="Prefoldin"/>
</dbReference>
<evidence type="ECO:0000313" key="6">
    <source>
        <dbReference type="EMBL" id="KAL0851578.1"/>
    </source>
</evidence>
<feature type="compositionally biased region" description="Basic and acidic residues" evidence="5">
    <location>
        <begin position="259"/>
        <end position="271"/>
    </location>
</feature>
<dbReference type="InterPro" id="IPR052255">
    <property type="entry name" value="RNA_pol_II_subunit5-mediator"/>
</dbReference>
<dbReference type="EMBL" id="JBEDNZ010000002">
    <property type="protein sequence ID" value="KAL0851578.1"/>
    <property type="molecule type" value="Genomic_DNA"/>
</dbReference>
<dbReference type="Pfam" id="PF02996">
    <property type="entry name" value="Prefoldin"/>
    <property type="match status" value="1"/>
</dbReference>
<proteinExistence type="inferred from homology"/>
<dbReference type="GO" id="GO:0005634">
    <property type="term" value="C:nucleus"/>
    <property type="evidence" value="ECO:0007669"/>
    <property type="project" value="UniProtKB-SubCell"/>
</dbReference>
<evidence type="ECO:0000313" key="7">
    <source>
        <dbReference type="Proteomes" id="UP001549921"/>
    </source>
</evidence>
<comment type="subcellular location">
    <subcellularLocation>
        <location evidence="1">Nucleus</location>
    </subcellularLocation>
</comment>
<reference evidence="6 7" key="1">
    <citation type="submission" date="2024-06" db="EMBL/GenBank/DDBJ databases">
        <title>A chromosome-level genome assembly of beet webworm, Loxostege sticticalis.</title>
        <authorList>
            <person name="Zhang Y."/>
        </authorList>
    </citation>
    <scope>NUCLEOTIDE SEQUENCE [LARGE SCALE GENOMIC DNA]</scope>
    <source>
        <strain evidence="6">AQ028</strain>
        <tissue evidence="6">Male pupae</tissue>
    </source>
</reference>
<dbReference type="AlphaFoldDB" id="A0ABD0TQE0"/>
<keyword evidence="4" id="KW-0175">Coiled coil</keyword>
<dbReference type="PANTHER" id="PTHR15111">
    <property type="entry name" value="RNA POLYMERASE II SUBUNIT 5-MEDIATING PROTEIN NNX3"/>
    <property type="match status" value="1"/>
</dbReference>
<evidence type="ECO:0000256" key="5">
    <source>
        <dbReference type="SAM" id="MobiDB-lite"/>
    </source>
</evidence>
<gene>
    <name evidence="6" type="ORF">ABMA28_007360</name>
</gene>
<dbReference type="InterPro" id="IPR004127">
    <property type="entry name" value="Prefoldin_subunit_alpha"/>
</dbReference>
<evidence type="ECO:0008006" key="8">
    <source>
        <dbReference type="Google" id="ProtNLM"/>
    </source>
</evidence>
<feature type="region of interest" description="Disordered" evidence="5">
    <location>
        <begin position="332"/>
        <end position="356"/>
    </location>
</feature>
<dbReference type="SUPFAM" id="SSF46579">
    <property type="entry name" value="Prefoldin"/>
    <property type="match status" value="1"/>
</dbReference>
<evidence type="ECO:0000256" key="4">
    <source>
        <dbReference type="SAM" id="Coils"/>
    </source>
</evidence>
<comment type="caution">
    <text evidence="6">The sequence shown here is derived from an EMBL/GenBank/DDBJ whole genome shotgun (WGS) entry which is preliminary data.</text>
</comment>
<feature type="region of interest" description="Disordered" evidence="5">
    <location>
        <begin position="259"/>
        <end position="281"/>
    </location>
</feature>
<name>A0ABD0TQE0_LOXSC</name>
<comment type="similarity">
    <text evidence="3">Belongs to the RNA polymerase II subunit 5-mediating protein family.</text>
</comment>
<evidence type="ECO:0000256" key="3">
    <source>
        <dbReference type="ARBA" id="ARBA00038295"/>
    </source>
</evidence>
<evidence type="ECO:0000256" key="2">
    <source>
        <dbReference type="ARBA" id="ARBA00023242"/>
    </source>
</evidence>